<dbReference type="EMBL" id="JAGETQ010000041">
    <property type="protein sequence ID" value="MBO1916168.1"/>
    <property type="molecule type" value="Genomic_DNA"/>
</dbReference>
<evidence type="ECO:0000313" key="1">
    <source>
        <dbReference type="EMBL" id="MBO1916168.1"/>
    </source>
</evidence>
<name>A0A939SRB3_PRORE</name>
<dbReference type="AlphaFoldDB" id="A0A939SRB3"/>
<proteinExistence type="predicted"/>
<reference evidence="1" key="1">
    <citation type="submission" date="2021-03" db="EMBL/GenBank/DDBJ databases">
        <title>Molecular epidemiology and mechanisms of colistin and carbapenem resistance in Enterobacteriaceae from clinical isolates, the environment and porcine samples in Pretoria, South Africa.</title>
        <authorList>
            <person name="Bogoshi D."/>
            <person name="Mbelle N.M."/>
            <person name="Naidoo V."/>
            <person name="Osei Sekyere J."/>
        </authorList>
    </citation>
    <scope>NUCLEOTIDE SEQUENCE</scope>
    <source>
        <strain evidence="1">C052</strain>
    </source>
</reference>
<sequence>MELARAYFEDNQNKESLALFKNLINDETLALPASVKQTIQQFIDAIENRTAWTGSLSWL</sequence>
<dbReference type="Proteomes" id="UP000664477">
    <property type="component" value="Unassembled WGS sequence"/>
</dbReference>
<accession>A0A939SRB3</accession>
<organism evidence="1 2">
    <name type="scientific">Providencia rettgeri</name>
    <dbReference type="NCBI Taxonomy" id="587"/>
    <lineage>
        <taxon>Bacteria</taxon>
        <taxon>Pseudomonadati</taxon>
        <taxon>Pseudomonadota</taxon>
        <taxon>Gammaproteobacteria</taxon>
        <taxon>Enterobacterales</taxon>
        <taxon>Morganellaceae</taxon>
        <taxon>Providencia</taxon>
    </lineage>
</organism>
<evidence type="ECO:0000313" key="2">
    <source>
        <dbReference type="Proteomes" id="UP000664477"/>
    </source>
</evidence>
<protein>
    <submittedName>
        <fullName evidence="1">Uncharacterized protein</fullName>
    </submittedName>
</protein>
<comment type="caution">
    <text evidence="1">The sequence shown here is derived from an EMBL/GenBank/DDBJ whole genome shotgun (WGS) entry which is preliminary data.</text>
</comment>
<gene>
    <name evidence="1" type="ORF">J4727_09410</name>
</gene>